<dbReference type="WBParaSite" id="BXY_1158500.1">
    <property type="protein sequence ID" value="BXY_1158500.1"/>
    <property type="gene ID" value="BXY_1158500"/>
</dbReference>
<accession>A0A1I7SEX4</accession>
<dbReference type="AlphaFoldDB" id="A0A1I7SEX4"/>
<reference evidence="3" key="1">
    <citation type="submission" date="2016-11" db="UniProtKB">
        <authorList>
            <consortium name="WormBaseParasite"/>
        </authorList>
    </citation>
    <scope>IDENTIFICATION</scope>
</reference>
<dbReference type="Proteomes" id="UP000095284">
    <property type="component" value="Unplaced"/>
</dbReference>
<sequence length="100" mass="10660">MALGSALALDSSWCSSTAPISTPLSRKLLSPLASSHVIDFMCNLPFTSLSPDWPHPSPQKPTAASARLGDDTTPNSQLSLPKRKAAFHINKFDCIQIPSA</sequence>
<organism evidence="2 3">
    <name type="scientific">Bursaphelenchus xylophilus</name>
    <name type="common">Pinewood nematode worm</name>
    <name type="synonym">Aphelenchoides xylophilus</name>
    <dbReference type="NCBI Taxonomy" id="6326"/>
    <lineage>
        <taxon>Eukaryota</taxon>
        <taxon>Metazoa</taxon>
        <taxon>Ecdysozoa</taxon>
        <taxon>Nematoda</taxon>
        <taxon>Chromadorea</taxon>
        <taxon>Rhabditida</taxon>
        <taxon>Tylenchina</taxon>
        <taxon>Tylenchomorpha</taxon>
        <taxon>Aphelenchoidea</taxon>
        <taxon>Aphelenchoididae</taxon>
        <taxon>Bursaphelenchus</taxon>
    </lineage>
</organism>
<evidence type="ECO:0000256" key="1">
    <source>
        <dbReference type="SAM" id="MobiDB-lite"/>
    </source>
</evidence>
<name>A0A1I7SEX4_BURXY</name>
<feature type="region of interest" description="Disordered" evidence="1">
    <location>
        <begin position="48"/>
        <end position="80"/>
    </location>
</feature>
<evidence type="ECO:0000313" key="3">
    <source>
        <dbReference type="WBParaSite" id="BXY_1158500.1"/>
    </source>
</evidence>
<evidence type="ECO:0000313" key="2">
    <source>
        <dbReference type="Proteomes" id="UP000095284"/>
    </source>
</evidence>
<proteinExistence type="predicted"/>
<protein>
    <submittedName>
        <fullName evidence="3">Secreted protein</fullName>
    </submittedName>
</protein>